<sequence>MQGLLSATTSVAIFRALSFVRWGLVRRPEGLSYISLLALAPSSGYLGLLRILGMPGFKLTSRLFSMLNLTLMAMAWLAGLLLFLKTSLVTVYDTIDTYQVTAGVGMFRPEYVAPYFAFLSDLEPGYPYKLLPYSSYAVVYNLVANPIYSTVEQPIDCTGSGCASYLMSGGILMTTPWQPEGYPEHQSFRTHQTPTVQMEFQTGPGNDTYAEEYCEIYGADSGTLIAMRFCMAADPNKAGRVKAAFFVCTAGALNGTCDTSPHHSYHPNITTTMSFYTRKATIVSARSNFTISAVTDLTTPSFIPMTAGPDLEAYRSVISWLLNYTAAGIPAPSAIIESFFSGQNELASPASYGILSQNFQSILAFPLWFFNPNNFGNPDLLRNSVMTVTLPAEHYVDASVVAPVVKIKFDQPLFVAFICLQGVVLAFVLAVAIWAGTNAREMPAISSFPLFDVAFKTNVDVIDGQPDRRFVWDGRDREVTALMREATVWGKLD</sequence>
<organism evidence="2 3">
    <name type="scientific">Apodospora peruviana</name>
    <dbReference type="NCBI Taxonomy" id="516989"/>
    <lineage>
        <taxon>Eukaryota</taxon>
        <taxon>Fungi</taxon>
        <taxon>Dikarya</taxon>
        <taxon>Ascomycota</taxon>
        <taxon>Pezizomycotina</taxon>
        <taxon>Sordariomycetes</taxon>
        <taxon>Sordariomycetidae</taxon>
        <taxon>Sordariales</taxon>
        <taxon>Lasiosphaeriaceae</taxon>
        <taxon>Apodospora</taxon>
    </lineage>
</organism>
<dbReference type="EMBL" id="JAUEDM010000006">
    <property type="protein sequence ID" value="KAK3315604.1"/>
    <property type="molecule type" value="Genomic_DNA"/>
</dbReference>
<evidence type="ECO:0000313" key="2">
    <source>
        <dbReference type="EMBL" id="KAK3315604.1"/>
    </source>
</evidence>
<keyword evidence="3" id="KW-1185">Reference proteome</keyword>
<name>A0AAE0M2J4_9PEZI</name>
<comment type="caution">
    <text evidence="2">The sequence shown here is derived from an EMBL/GenBank/DDBJ whole genome shotgun (WGS) entry which is preliminary data.</text>
</comment>
<protein>
    <submittedName>
        <fullName evidence="2">Uncharacterized protein</fullName>
    </submittedName>
</protein>
<evidence type="ECO:0000256" key="1">
    <source>
        <dbReference type="SAM" id="Phobius"/>
    </source>
</evidence>
<accession>A0AAE0M2J4</accession>
<dbReference type="Proteomes" id="UP001283341">
    <property type="component" value="Unassembled WGS sequence"/>
</dbReference>
<reference evidence="2" key="2">
    <citation type="submission" date="2023-06" db="EMBL/GenBank/DDBJ databases">
        <authorList>
            <consortium name="Lawrence Berkeley National Laboratory"/>
            <person name="Haridas S."/>
            <person name="Hensen N."/>
            <person name="Bonometti L."/>
            <person name="Westerberg I."/>
            <person name="Brannstrom I.O."/>
            <person name="Guillou S."/>
            <person name="Cros-Aarteil S."/>
            <person name="Calhoun S."/>
            <person name="Kuo A."/>
            <person name="Mondo S."/>
            <person name="Pangilinan J."/>
            <person name="Riley R."/>
            <person name="Labutti K."/>
            <person name="Andreopoulos B."/>
            <person name="Lipzen A."/>
            <person name="Chen C."/>
            <person name="Yanf M."/>
            <person name="Daum C."/>
            <person name="Ng V."/>
            <person name="Clum A."/>
            <person name="Steindorff A."/>
            <person name="Ohm R."/>
            <person name="Martin F."/>
            <person name="Silar P."/>
            <person name="Natvig D."/>
            <person name="Lalanne C."/>
            <person name="Gautier V."/>
            <person name="Ament-Velasquez S.L."/>
            <person name="Kruys A."/>
            <person name="Hutchinson M.I."/>
            <person name="Powell A.J."/>
            <person name="Barry K."/>
            <person name="Miller A.N."/>
            <person name="Grigoriev I.V."/>
            <person name="Debuchy R."/>
            <person name="Gladieux P."/>
            <person name="Thoren M.H."/>
            <person name="Johannesson H."/>
        </authorList>
    </citation>
    <scope>NUCLEOTIDE SEQUENCE</scope>
    <source>
        <strain evidence="2">CBS 118394</strain>
    </source>
</reference>
<keyword evidence="1" id="KW-0472">Membrane</keyword>
<keyword evidence="1" id="KW-1133">Transmembrane helix</keyword>
<evidence type="ECO:0000313" key="3">
    <source>
        <dbReference type="Proteomes" id="UP001283341"/>
    </source>
</evidence>
<feature type="transmembrane region" description="Helical" evidence="1">
    <location>
        <begin position="413"/>
        <end position="435"/>
    </location>
</feature>
<gene>
    <name evidence="2" type="ORF">B0H66DRAFT_347508</name>
</gene>
<keyword evidence="1" id="KW-0812">Transmembrane</keyword>
<reference evidence="2" key="1">
    <citation type="journal article" date="2023" name="Mol. Phylogenet. Evol.">
        <title>Genome-scale phylogeny and comparative genomics of the fungal order Sordariales.</title>
        <authorList>
            <person name="Hensen N."/>
            <person name="Bonometti L."/>
            <person name="Westerberg I."/>
            <person name="Brannstrom I.O."/>
            <person name="Guillou S."/>
            <person name="Cros-Aarteil S."/>
            <person name="Calhoun S."/>
            <person name="Haridas S."/>
            <person name="Kuo A."/>
            <person name="Mondo S."/>
            <person name="Pangilinan J."/>
            <person name="Riley R."/>
            <person name="LaButti K."/>
            <person name="Andreopoulos B."/>
            <person name="Lipzen A."/>
            <person name="Chen C."/>
            <person name="Yan M."/>
            <person name="Daum C."/>
            <person name="Ng V."/>
            <person name="Clum A."/>
            <person name="Steindorff A."/>
            <person name="Ohm R.A."/>
            <person name="Martin F."/>
            <person name="Silar P."/>
            <person name="Natvig D.O."/>
            <person name="Lalanne C."/>
            <person name="Gautier V."/>
            <person name="Ament-Velasquez S.L."/>
            <person name="Kruys A."/>
            <person name="Hutchinson M.I."/>
            <person name="Powell A.J."/>
            <person name="Barry K."/>
            <person name="Miller A.N."/>
            <person name="Grigoriev I.V."/>
            <person name="Debuchy R."/>
            <person name="Gladieux P."/>
            <person name="Hiltunen Thoren M."/>
            <person name="Johannesson H."/>
        </authorList>
    </citation>
    <scope>NUCLEOTIDE SEQUENCE</scope>
    <source>
        <strain evidence="2">CBS 118394</strain>
    </source>
</reference>
<dbReference type="AlphaFoldDB" id="A0AAE0M2J4"/>
<proteinExistence type="predicted"/>
<feature type="transmembrane region" description="Helical" evidence="1">
    <location>
        <begin position="34"/>
        <end position="52"/>
    </location>
</feature>
<feature type="transmembrane region" description="Helical" evidence="1">
    <location>
        <begin position="64"/>
        <end position="84"/>
    </location>
</feature>